<organism evidence="2 3">
    <name type="scientific">Ciona savignyi</name>
    <name type="common">Pacific transparent sea squirt</name>
    <dbReference type="NCBI Taxonomy" id="51511"/>
    <lineage>
        <taxon>Eukaryota</taxon>
        <taxon>Metazoa</taxon>
        <taxon>Chordata</taxon>
        <taxon>Tunicata</taxon>
        <taxon>Ascidiacea</taxon>
        <taxon>Phlebobranchia</taxon>
        <taxon>Cionidae</taxon>
        <taxon>Ciona</taxon>
    </lineage>
</organism>
<name>H2Z8D7_CIOSA</name>
<reference evidence="2" key="2">
    <citation type="submission" date="2025-08" db="UniProtKB">
        <authorList>
            <consortium name="Ensembl"/>
        </authorList>
    </citation>
    <scope>IDENTIFICATION</scope>
</reference>
<dbReference type="InterPro" id="IPR011989">
    <property type="entry name" value="ARM-like"/>
</dbReference>
<dbReference type="Proteomes" id="UP000007875">
    <property type="component" value="Unassembled WGS sequence"/>
</dbReference>
<dbReference type="InterPro" id="IPR016024">
    <property type="entry name" value="ARM-type_fold"/>
</dbReference>
<keyword evidence="1" id="KW-0812">Transmembrane</keyword>
<keyword evidence="3" id="KW-1185">Reference proteome</keyword>
<protein>
    <recommendedName>
        <fullName evidence="4">PUL domain-containing protein</fullName>
    </recommendedName>
</protein>
<reference evidence="2" key="3">
    <citation type="submission" date="2025-09" db="UniProtKB">
        <authorList>
            <consortium name="Ensembl"/>
        </authorList>
    </citation>
    <scope>IDENTIFICATION</scope>
</reference>
<dbReference type="AlphaFoldDB" id="H2Z8D7"/>
<feature type="transmembrane region" description="Helical" evidence="1">
    <location>
        <begin position="20"/>
        <end position="39"/>
    </location>
</feature>
<evidence type="ECO:0000313" key="3">
    <source>
        <dbReference type="Proteomes" id="UP000007875"/>
    </source>
</evidence>
<dbReference type="SUPFAM" id="SSF48371">
    <property type="entry name" value="ARM repeat"/>
    <property type="match status" value="1"/>
</dbReference>
<evidence type="ECO:0000313" key="2">
    <source>
        <dbReference type="Ensembl" id="ENSCSAVP00000013849.1"/>
    </source>
</evidence>
<evidence type="ECO:0008006" key="4">
    <source>
        <dbReference type="Google" id="ProtNLM"/>
    </source>
</evidence>
<dbReference type="Gene3D" id="1.25.10.10">
    <property type="entry name" value="Leucine-rich Repeat Variant"/>
    <property type="match status" value="1"/>
</dbReference>
<dbReference type="InParanoid" id="H2Z8D7"/>
<accession>H2Z8D7</accession>
<keyword evidence="1" id="KW-0472">Membrane</keyword>
<dbReference type="eggNOG" id="ENOG502SB1S">
    <property type="taxonomic scope" value="Eukaryota"/>
</dbReference>
<sequence>MDTLVHISSAIQTLLIHSDLVEWFVSIGVLHALGVLLNIPTLHYDKKQYTVLTESLNSLKIIAKTSDDLKLKVANTSCLSAALQLCSERDASISLVAATVVSLIAQHPRTHDQILAVPNVLRTILFKVSNSADDQITEQMLKILEVLSRGNNEIKHSITAEDAACGGVLAKVFQSN</sequence>
<dbReference type="Ensembl" id="ENSCSAVT00000014009.1">
    <property type="protein sequence ID" value="ENSCSAVP00000013849.1"/>
    <property type="gene ID" value="ENSCSAVG00000008122.1"/>
</dbReference>
<dbReference type="HOGENOM" id="CLU_1528536_0_0_1"/>
<evidence type="ECO:0000256" key="1">
    <source>
        <dbReference type="SAM" id="Phobius"/>
    </source>
</evidence>
<reference evidence="3" key="1">
    <citation type="submission" date="2003-08" db="EMBL/GenBank/DDBJ databases">
        <authorList>
            <person name="Birren B."/>
            <person name="Nusbaum C."/>
            <person name="Abebe A."/>
            <person name="Abouelleil A."/>
            <person name="Adekoya E."/>
            <person name="Ait-zahra M."/>
            <person name="Allen N."/>
            <person name="Allen T."/>
            <person name="An P."/>
            <person name="Anderson M."/>
            <person name="Anderson S."/>
            <person name="Arachchi H."/>
            <person name="Armbruster J."/>
            <person name="Bachantsang P."/>
            <person name="Baldwin J."/>
            <person name="Barry A."/>
            <person name="Bayul T."/>
            <person name="Blitshsteyn B."/>
            <person name="Bloom T."/>
            <person name="Blye J."/>
            <person name="Boguslavskiy L."/>
            <person name="Borowsky M."/>
            <person name="Boukhgalter B."/>
            <person name="Brunache A."/>
            <person name="Butler J."/>
            <person name="Calixte N."/>
            <person name="Calvo S."/>
            <person name="Camarata J."/>
            <person name="Campo K."/>
            <person name="Chang J."/>
            <person name="Cheshatsang Y."/>
            <person name="Citroen M."/>
            <person name="Collymore A."/>
            <person name="Considine T."/>
            <person name="Cook A."/>
            <person name="Cooke P."/>
            <person name="Corum B."/>
            <person name="Cuomo C."/>
            <person name="David R."/>
            <person name="Dawoe T."/>
            <person name="Degray S."/>
            <person name="Dodge S."/>
            <person name="Dooley K."/>
            <person name="Dorje P."/>
            <person name="Dorjee K."/>
            <person name="Dorris L."/>
            <person name="Duffey N."/>
            <person name="Dupes A."/>
            <person name="Elkins T."/>
            <person name="Engels R."/>
            <person name="Erickson J."/>
            <person name="Farina A."/>
            <person name="Faro S."/>
            <person name="Ferreira P."/>
            <person name="Fischer H."/>
            <person name="Fitzgerald M."/>
            <person name="Foley K."/>
            <person name="Gage D."/>
            <person name="Galagan J."/>
            <person name="Gearin G."/>
            <person name="Gnerre S."/>
            <person name="Gnirke A."/>
            <person name="Goyette A."/>
            <person name="Graham J."/>
            <person name="Grandbois E."/>
            <person name="Gyaltsen K."/>
            <person name="Hafez N."/>
            <person name="Hagopian D."/>
            <person name="Hagos B."/>
            <person name="Hall J."/>
            <person name="Hatcher B."/>
            <person name="Heller A."/>
            <person name="Higgins H."/>
            <person name="Honan T."/>
            <person name="Horn A."/>
            <person name="Houde N."/>
            <person name="Hughes L."/>
            <person name="Hulme W."/>
            <person name="Husby E."/>
            <person name="Iliev I."/>
            <person name="Jaffe D."/>
            <person name="Jones C."/>
            <person name="Kamal M."/>
            <person name="Kamat A."/>
            <person name="Kamvysselis M."/>
            <person name="Karlsson E."/>
            <person name="Kells C."/>
            <person name="Kieu A."/>
            <person name="Kisner P."/>
            <person name="Kodira C."/>
            <person name="Kulbokas E."/>
            <person name="Labutti K."/>
            <person name="Lama D."/>
            <person name="Landers T."/>
            <person name="Leger J."/>
            <person name="Levine S."/>
            <person name="Lewis D."/>
            <person name="Lewis T."/>
            <person name="Lindblad-toh K."/>
            <person name="Liu X."/>
            <person name="Lokyitsang T."/>
            <person name="Lokyitsang Y."/>
            <person name="Lucien O."/>
            <person name="Lui A."/>
            <person name="Ma L.J."/>
            <person name="Mabbitt R."/>
            <person name="Macdonald J."/>
            <person name="Maclean C."/>
            <person name="Major J."/>
            <person name="Manning J."/>
            <person name="Marabella R."/>
            <person name="Maru K."/>
            <person name="Matthews C."/>
            <person name="Mauceli E."/>
            <person name="Mccarthy M."/>
            <person name="Mcdonough S."/>
            <person name="Mcghee T."/>
            <person name="Meldrim J."/>
            <person name="Meneus L."/>
            <person name="Mesirov J."/>
            <person name="Mihalev A."/>
            <person name="Mihova T."/>
            <person name="Mikkelsen T."/>
            <person name="Mlenga V."/>
            <person name="Moru K."/>
            <person name="Mozes J."/>
            <person name="Mulrain L."/>
            <person name="Munson G."/>
            <person name="Naylor J."/>
            <person name="Newes C."/>
            <person name="Nguyen C."/>
            <person name="Nguyen N."/>
            <person name="Nguyen T."/>
            <person name="Nicol R."/>
            <person name="Nielsen C."/>
            <person name="Nizzari M."/>
            <person name="Norbu C."/>
            <person name="Norbu N."/>
            <person name="O'donnell P."/>
            <person name="Okoawo O."/>
            <person name="O'leary S."/>
            <person name="Omotosho B."/>
            <person name="O'neill K."/>
            <person name="Osman S."/>
            <person name="Parker S."/>
            <person name="Perrin D."/>
            <person name="Phunkhang P."/>
            <person name="Piqani B."/>
            <person name="Purcell S."/>
            <person name="Rachupka T."/>
            <person name="Ramasamy U."/>
            <person name="Rameau R."/>
            <person name="Ray V."/>
            <person name="Raymond C."/>
            <person name="Retta R."/>
            <person name="Richardson S."/>
            <person name="Rise C."/>
            <person name="Rodriguez J."/>
            <person name="Rogers J."/>
            <person name="Rogov P."/>
            <person name="Rutman M."/>
            <person name="Schupbach R."/>
            <person name="Seaman C."/>
            <person name="Settipalli S."/>
            <person name="Sharpe T."/>
            <person name="Sheridan J."/>
            <person name="Sherpa N."/>
            <person name="Shi J."/>
            <person name="Smirnov S."/>
            <person name="Smith C."/>
            <person name="Sougnez C."/>
            <person name="Spencer B."/>
            <person name="Stalker J."/>
            <person name="Stange-thomann N."/>
            <person name="Stavropoulos S."/>
            <person name="Stetson K."/>
            <person name="Stone C."/>
            <person name="Stone S."/>
            <person name="Stubbs M."/>
            <person name="Talamas J."/>
            <person name="Tchuinga P."/>
            <person name="Tenzing P."/>
            <person name="Tesfaye S."/>
            <person name="Theodore J."/>
            <person name="Thoulutsang Y."/>
            <person name="Topham K."/>
            <person name="Towey S."/>
            <person name="Tsamla T."/>
            <person name="Tsomo N."/>
            <person name="Vallee D."/>
            <person name="Vassiliev H."/>
            <person name="Venkataraman V."/>
            <person name="Vinson J."/>
            <person name="Vo A."/>
            <person name="Wade C."/>
            <person name="Wang S."/>
            <person name="Wangchuk T."/>
            <person name="Wangdi T."/>
            <person name="Whittaker C."/>
            <person name="Wilkinson J."/>
            <person name="Wu Y."/>
            <person name="Wyman D."/>
            <person name="Yadav S."/>
            <person name="Yang S."/>
            <person name="Yang X."/>
            <person name="Yeager S."/>
            <person name="Yee E."/>
            <person name="Young G."/>
            <person name="Zainoun J."/>
            <person name="Zembeck L."/>
            <person name="Zimmer A."/>
            <person name="Zody M."/>
            <person name="Lander E."/>
        </authorList>
    </citation>
    <scope>NUCLEOTIDE SEQUENCE [LARGE SCALE GENOMIC DNA]</scope>
</reference>
<proteinExistence type="predicted"/>
<keyword evidence="1" id="KW-1133">Transmembrane helix</keyword>